<feature type="region of interest" description="Disordered" evidence="1">
    <location>
        <begin position="1031"/>
        <end position="1053"/>
    </location>
</feature>
<evidence type="ECO:0008006" key="4">
    <source>
        <dbReference type="Google" id="ProtNLM"/>
    </source>
</evidence>
<feature type="compositionally biased region" description="Low complexity" evidence="1">
    <location>
        <begin position="1031"/>
        <end position="1041"/>
    </location>
</feature>
<evidence type="ECO:0000313" key="3">
    <source>
        <dbReference type="Proteomes" id="UP000722791"/>
    </source>
</evidence>
<organism evidence="2 3">
    <name type="scientific">Volvox reticuliferus</name>
    <dbReference type="NCBI Taxonomy" id="1737510"/>
    <lineage>
        <taxon>Eukaryota</taxon>
        <taxon>Viridiplantae</taxon>
        <taxon>Chlorophyta</taxon>
        <taxon>core chlorophytes</taxon>
        <taxon>Chlorophyceae</taxon>
        <taxon>CS clade</taxon>
        <taxon>Chlamydomonadales</taxon>
        <taxon>Volvocaceae</taxon>
        <taxon>Volvox</taxon>
    </lineage>
</organism>
<evidence type="ECO:0000313" key="2">
    <source>
        <dbReference type="EMBL" id="GIM13153.1"/>
    </source>
</evidence>
<evidence type="ECO:0000256" key="1">
    <source>
        <dbReference type="SAM" id="MobiDB-lite"/>
    </source>
</evidence>
<dbReference type="PANTHER" id="PTHR22028">
    <property type="entry name" value="SFI1 SPINDLE BODY DOMAIN-CONTAINING PROTEIN-RELATED"/>
    <property type="match status" value="1"/>
</dbReference>
<reference evidence="2" key="1">
    <citation type="journal article" date="2021" name="Proc. Natl. Acad. Sci. U.S.A.">
        <title>Three genomes in the algal genus Volvox reveal the fate of a haploid sex-determining region after a transition to homothallism.</title>
        <authorList>
            <person name="Yamamoto K."/>
            <person name="Hamaji T."/>
            <person name="Kawai-Toyooka H."/>
            <person name="Matsuzaki R."/>
            <person name="Takahashi F."/>
            <person name="Nishimura Y."/>
            <person name="Kawachi M."/>
            <person name="Noguchi H."/>
            <person name="Minakuchi Y."/>
            <person name="Umen J.G."/>
            <person name="Toyoda A."/>
            <person name="Nozaki H."/>
        </authorList>
    </citation>
    <scope>NUCLEOTIDE SEQUENCE</scope>
    <source>
        <strain evidence="2">NIES-3785</strain>
    </source>
</reference>
<proteinExistence type="predicted"/>
<accession>A0A8J4LWM8</accession>
<dbReference type="PANTHER" id="PTHR22028:SF9">
    <property type="entry name" value="SFI1 SPINDLE BODY DOMAIN-CONTAINING PROTEIN"/>
    <property type="match status" value="1"/>
</dbReference>
<protein>
    <recommendedName>
        <fullName evidence="4">Sfi1 spindle body domain-containing protein</fullName>
    </recommendedName>
</protein>
<comment type="caution">
    <text evidence="2">The sequence shown here is derived from an EMBL/GenBank/DDBJ whole genome shotgun (WGS) entry which is preliminary data.</text>
</comment>
<sequence>MSDMDMYSAGTYEVLRLPEEQQASHLLSPEETPAAGDTARLADSTQLGQLCHMEPSLHIDADHPVPQIENTEPIPPGDDIDFPSARDSPEIPGASSVMLHQWDMRDSAPPSPRSERSSQSSFYPPGSSRTSNTGIASVPEPRSLVRSREPKADLSTGDVVMLIHQGRPYVAVQARLPYKENASHTCLEPSEEGVPLESEALSYLEVVKQGPFVGFRSGAAGNRFMQPRRKAPHRLVFFNHNCGVWEQWDVIAEDWRTVPWSTLHMVLRNRHLPQVQIAVEVVRVGYFTSPGPPGPRSLLPMIPEDPLLEDRNLRRISNLLITEWFKFVDHEKLLREGLEADLAVMADETRELKIKTIQQVEYLRMQINEEMTSLFNHVTLRDEAIATLRGWLQRAQQLAANRMARQRHRRILVAWRYVVDDIVFRKAAILKLCRKRENALREVAFRAWSQHTRTVIGAAVKLKFAVQRRSHAIMLHVLQGWQLAVARRGWRERTMLTAVQRRSMRRLNTAFAAWRRLTAQRALGRRALLRALHGVNLHWLAAALTAWRAAAQAVHQKMVQADLLLARRATRMQAMALEAWRDQVLRGRVADRHARAALARRVVVGWRHTTGVARAAFAAAEAMAAARPAARRRDVLTSWHVTTAAAASLRARLNRHVMSRVAVLQGRALAAWALAARVRRRRRVVLQRHLTALRLRTAAAVFAGWRAMTTRTSWRRVRVVAALGRASTRRLTSALISWHAYAAHHRAIVGRTALAIARLRRMRLAACLGSWHQLATRLQVARTNLLALCRRLLTYTLSSAFREWRQLTTSAGAVRSAVARALPGSTRDLLREVLATWWISHCAISPVVLDGLGAALRSAAADGRGPGFAGATTSPGGITTGYAAAAAAVNAAGRPVSAGMTPRQSAGQLHDTAVRMTTSLPSNIGIELSAAVMGEHPHHYHHQHQQSAQPSGYSVEPADSSVDPTSVVAHSAVTAVNTPISVHEARLPGSPVTFAPTAAWPAPFGSSPTRGSNNGSSAAAAAVAAAGRSAHSAGGSSSMAGTPTVQHRSSYSNIGGGTAGPFVPANAAVIGQGSSPVLVEMGPGHGGEGPLTPVGLPELLDSAVSLTPEGSMPIGLDILSPVGNGVVDIELTEALTATTARPLSHPLPPETLQEVYSVLLQTQTYSGAATPAAARILGFAEDADLQWQQQVRSLGAAG</sequence>
<feature type="region of interest" description="Disordered" evidence="1">
    <location>
        <begin position="936"/>
        <end position="966"/>
    </location>
</feature>
<feature type="non-terminal residue" evidence="2">
    <location>
        <position position="1"/>
    </location>
</feature>
<dbReference type="GO" id="GO:0019902">
    <property type="term" value="F:phosphatase binding"/>
    <property type="evidence" value="ECO:0007669"/>
    <property type="project" value="TreeGrafter"/>
</dbReference>
<dbReference type="EMBL" id="BNCQ01000047">
    <property type="protein sequence ID" value="GIM13153.1"/>
    <property type="molecule type" value="Genomic_DNA"/>
</dbReference>
<feature type="compositionally biased region" description="Low complexity" evidence="1">
    <location>
        <begin position="117"/>
        <end position="128"/>
    </location>
</feature>
<dbReference type="Proteomes" id="UP000722791">
    <property type="component" value="Unassembled WGS sequence"/>
</dbReference>
<dbReference type="InterPro" id="IPR052270">
    <property type="entry name" value="CACF_protein"/>
</dbReference>
<feature type="region of interest" description="Disordered" evidence="1">
    <location>
        <begin position="63"/>
        <end position="151"/>
    </location>
</feature>
<gene>
    <name evidence="2" type="ORF">Vretimale_16342</name>
</gene>
<dbReference type="AlphaFoldDB" id="A0A8J4LWM8"/>
<name>A0A8J4LWM8_9CHLO</name>
<feature type="compositionally biased region" description="Polar residues" evidence="1">
    <location>
        <begin position="1043"/>
        <end position="1053"/>
    </location>
</feature>